<protein>
    <submittedName>
        <fullName evidence="1">Uncharacterized protein</fullName>
    </submittedName>
</protein>
<comment type="caution">
    <text evidence="1">The sequence shown here is derived from an EMBL/GenBank/DDBJ whole genome shotgun (WGS) entry which is preliminary data.</text>
</comment>
<accession>A0A8H6X3C4</accession>
<reference evidence="1" key="1">
    <citation type="submission" date="2020-05" db="EMBL/GenBank/DDBJ databases">
        <title>Mycena genomes resolve the evolution of fungal bioluminescence.</title>
        <authorList>
            <person name="Tsai I.J."/>
        </authorList>
    </citation>
    <scope>NUCLEOTIDE SEQUENCE</scope>
    <source>
        <strain evidence="1">160909Yilan</strain>
    </source>
</reference>
<organism evidence="1 2">
    <name type="scientific">Mycena sanguinolenta</name>
    <dbReference type="NCBI Taxonomy" id="230812"/>
    <lineage>
        <taxon>Eukaryota</taxon>
        <taxon>Fungi</taxon>
        <taxon>Dikarya</taxon>
        <taxon>Basidiomycota</taxon>
        <taxon>Agaricomycotina</taxon>
        <taxon>Agaricomycetes</taxon>
        <taxon>Agaricomycetidae</taxon>
        <taxon>Agaricales</taxon>
        <taxon>Marasmiineae</taxon>
        <taxon>Mycenaceae</taxon>
        <taxon>Mycena</taxon>
    </lineage>
</organism>
<dbReference type="OrthoDB" id="3145912at2759"/>
<gene>
    <name evidence="1" type="ORF">MSAN_02423600</name>
</gene>
<keyword evidence="2" id="KW-1185">Reference proteome</keyword>
<proteinExistence type="predicted"/>
<evidence type="ECO:0000313" key="1">
    <source>
        <dbReference type="EMBL" id="KAF7333289.1"/>
    </source>
</evidence>
<evidence type="ECO:0000313" key="2">
    <source>
        <dbReference type="Proteomes" id="UP000623467"/>
    </source>
</evidence>
<dbReference type="AlphaFoldDB" id="A0A8H6X3C4"/>
<dbReference type="EMBL" id="JACAZH010000056">
    <property type="protein sequence ID" value="KAF7333289.1"/>
    <property type="molecule type" value="Genomic_DNA"/>
</dbReference>
<dbReference type="Proteomes" id="UP000623467">
    <property type="component" value="Unassembled WGS sequence"/>
</dbReference>
<sequence>MMLDPFLPHELEHAIFELAALTHPKRIPILMLVAHRVKNWVEHLLYRVVIMMSTLPRRDLFNYPMLIPETLLNIIRVKPPEFLPNSVQHLFLNATIKRNELTAIYSACIHVTNLVDYLCGSPQNPAFGRLSHLRRLTLGLQDFLICYNMNHTHPTLRRITHLQLLSTWNHGSLAELTRCLPLVPSLTHIALRSVSHDVPLQNTLCAAQNICCIVFLEVPVGDRIGLVTNELALDPRFVCLDWGGGFVEDWLHSVDTGEDYWAFAEAFIAARQAGRVDRSRYTVSSTDTSWMN</sequence>
<name>A0A8H6X3C4_9AGAR</name>